<accession>A0ABT5KU53</accession>
<dbReference type="InterPro" id="IPR016088">
    <property type="entry name" value="Chalcone_isomerase_3-sand"/>
</dbReference>
<dbReference type="Gene3D" id="3.50.70.10">
    <property type="match status" value="1"/>
</dbReference>
<dbReference type="GO" id="GO:0016853">
    <property type="term" value="F:isomerase activity"/>
    <property type="evidence" value="ECO:0007669"/>
    <property type="project" value="UniProtKB-KW"/>
</dbReference>
<proteinExistence type="predicted"/>
<dbReference type="RefSeq" id="WP_273596393.1">
    <property type="nucleotide sequence ID" value="NZ_JAQQXS010000006.1"/>
</dbReference>
<evidence type="ECO:0000259" key="1">
    <source>
        <dbReference type="Pfam" id="PF16036"/>
    </source>
</evidence>
<feature type="domain" description="Chalcone isomerase" evidence="1">
    <location>
        <begin position="40"/>
        <end position="218"/>
    </location>
</feature>
<dbReference type="Proteomes" id="UP001219862">
    <property type="component" value="Unassembled WGS sequence"/>
</dbReference>
<protein>
    <submittedName>
        <fullName evidence="2">Chalcone isomerase family protein</fullName>
    </submittedName>
</protein>
<reference evidence="2 3" key="1">
    <citation type="submission" date="2022-10" db="EMBL/GenBank/DDBJ databases">
        <title>paucibacter sp. hw8 Genome sequencing.</title>
        <authorList>
            <person name="Park S."/>
        </authorList>
    </citation>
    <scope>NUCLEOTIDE SEQUENCE [LARGE SCALE GENOMIC DNA]</scope>
    <source>
        <strain evidence="3">hw8</strain>
    </source>
</reference>
<organism evidence="2 3">
    <name type="scientific">Roseateles koreensis</name>
    <dbReference type="NCBI Taxonomy" id="2987526"/>
    <lineage>
        <taxon>Bacteria</taxon>
        <taxon>Pseudomonadati</taxon>
        <taxon>Pseudomonadota</taxon>
        <taxon>Betaproteobacteria</taxon>
        <taxon>Burkholderiales</taxon>
        <taxon>Sphaerotilaceae</taxon>
        <taxon>Roseateles</taxon>
    </lineage>
</organism>
<dbReference type="InterPro" id="IPR006311">
    <property type="entry name" value="TAT_signal"/>
</dbReference>
<evidence type="ECO:0000313" key="3">
    <source>
        <dbReference type="Proteomes" id="UP001219862"/>
    </source>
</evidence>
<dbReference type="InterPro" id="IPR016087">
    <property type="entry name" value="Chalcone_isomerase"/>
</dbReference>
<dbReference type="Pfam" id="PF16036">
    <property type="entry name" value="Chalcone_3"/>
    <property type="match status" value="1"/>
</dbReference>
<dbReference type="PROSITE" id="PS51318">
    <property type="entry name" value="TAT"/>
    <property type="match status" value="1"/>
</dbReference>
<dbReference type="EMBL" id="JAQQXS010000006">
    <property type="protein sequence ID" value="MDC8785287.1"/>
    <property type="molecule type" value="Genomic_DNA"/>
</dbReference>
<sequence>MSSRNLFRQSSGLSRRQALAFGVSAVAGSWLAMPAPAWAMKYEDQVFDDTLRLAGGELVLNGVGKRAGKVFRAYAAGLYLSGKSNTLAGVMAMPGPKRLQMRMTLDISVSVPLGLNSIPAEEFVKAVKVGVERNSSEAERHALADRVATFNEALQAVGKVRKKDIVNVDYLPDQGTLLFVNGKQWGPSIPGVDFYNAFLRCFIGDLPVDDDLKAGLLGLPVKG</sequence>
<comment type="caution">
    <text evidence="2">The sequence shown here is derived from an EMBL/GenBank/DDBJ whole genome shotgun (WGS) entry which is preliminary data.</text>
</comment>
<keyword evidence="2" id="KW-0413">Isomerase</keyword>
<dbReference type="InterPro" id="IPR036298">
    <property type="entry name" value="Chalcone_isomerase_sf"/>
</dbReference>
<evidence type="ECO:0000313" key="2">
    <source>
        <dbReference type="EMBL" id="MDC8785287.1"/>
    </source>
</evidence>
<gene>
    <name evidence="2" type="ORF">PRZ01_08795</name>
</gene>
<dbReference type="SUPFAM" id="SSF54626">
    <property type="entry name" value="Chalcone isomerase"/>
    <property type="match status" value="1"/>
</dbReference>
<keyword evidence="3" id="KW-1185">Reference proteome</keyword>
<name>A0ABT5KU53_9BURK</name>